<keyword evidence="7" id="KW-0238">DNA-binding</keyword>
<sequence>MFAKQGLGQQQQQIQTLKISQQMQQSIQVLKYNTEELHDFLANAALENPFMTAAWTFKEKKTLLASPPDWSDLIETKSQSLFDYLMDQVNLTMRDTPIKELVIYLISLLDSNGYLNIDLNKLIKTEKIDKTVMLDALTLLQQLDPPGVGARNLQECLILQIQYDEHAPAQAEDILSNDFKAFTERNWGEIAKKYQITLSEIQSILDYVRTLSPAPGAAYSQEKVGYIEPDLVVTKEHGTLNIALTRENQPQIRFKNEYYEDLKKAADKDLLAYLEKKRKDYHKILEDVTMRGQTILKIGEAIIEKQAAFFLNDDANLKPFLLRDVAQKLQMHESTISRAVNGKYLLCNQGVFELKHFFSQAVAYHSASGSEITSDGVKEKIKALIEQEDKHHPLSDQKIVTLLSAEGLKVSRRTVAKYREQLKIAPSSKRKRY</sequence>
<dbReference type="Gene3D" id="1.10.10.1330">
    <property type="entry name" value="RNA polymerase sigma-54 factor, core-binding domain"/>
    <property type="match status" value="1"/>
</dbReference>
<protein>
    <submittedName>
        <fullName evidence="11">RNA polymerase, sigma 54 subunit, RpoN/SigL</fullName>
    </submittedName>
</protein>
<dbReference type="InterPro" id="IPR007634">
    <property type="entry name" value="RNA_pol_sigma_54_DNA-bd"/>
</dbReference>
<feature type="domain" description="RNA polymerase sigma factor 54 core-binding" evidence="10">
    <location>
        <begin position="75"/>
        <end position="258"/>
    </location>
</feature>
<gene>
    <name evidence="11" type="ORF">SAMN05216431_10751</name>
</gene>
<keyword evidence="6" id="KW-0731">Sigma factor</keyword>
<evidence type="ECO:0000256" key="5">
    <source>
        <dbReference type="ARBA" id="ARBA00023015"/>
    </source>
</evidence>
<dbReference type="InterPro" id="IPR007046">
    <property type="entry name" value="RNA_pol_sigma_54_core-bd"/>
</dbReference>
<dbReference type="InterPro" id="IPR000394">
    <property type="entry name" value="RNA_pol_sigma_54"/>
</dbReference>
<evidence type="ECO:0000256" key="2">
    <source>
        <dbReference type="ARBA" id="ARBA00022478"/>
    </source>
</evidence>
<dbReference type="Pfam" id="PF00309">
    <property type="entry name" value="Sigma54_AID"/>
    <property type="match status" value="1"/>
</dbReference>
<evidence type="ECO:0000256" key="4">
    <source>
        <dbReference type="ARBA" id="ARBA00022695"/>
    </source>
</evidence>
<name>A0ABY1ABW6_9LACO</name>
<dbReference type="NCBIfam" id="TIGR02395">
    <property type="entry name" value="rpoN_sigma"/>
    <property type="match status" value="1"/>
</dbReference>
<evidence type="ECO:0000313" key="12">
    <source>
        <dbReference type="Proteomes" id="UP000182089"/>
    </source>
</evidence>
<evidence type="ECO:0000256" key="8">
    <source>
        <dbReference type="ARBA" id="ARBA00023163"/>
    </source>
</evidence>
<dbReference type="Proteomes" id="UP000182089">
    <property type="component" value="Unassembled WGS sequence"/>
</dbReference>
<evidence type="ECO:0000256" key="7">
    <source>
        <dbReference type="ARBA" id="ARBA00023125"/>
    </source>
</evidence>
<proteinExistence type="inferred from homology"/>
<dbReference type="EMBL" id="FOCC01000007">
    <property type="protein sequence ID" value="SEM71107.1"/>
    <property type="molecule type" value="Genomic_DNA"/>
</dbReference>
<keyword evidence="8" id="KW-0804">Transcription</keyword>
<comment type="similarity">
    <text evidence="1">Belongs to the sigma-54 factor family.</text>
</comment>
<evidence type="ECO:0000259" key="9">
    <source>
        <dbReference type="Pfam" id="PF04552"/>
    </source>
</evidence>
<feature type="domain" description="RNA polymerase sigma factor 54 DNA-binding" evidence="9">
    <location>
        <begin position="272"/>
        <end position="432"/>
    </location>
</feature>
<accession>A0ABY1ABW6</accession>
<organism evidence="11 12">
    <name type="scientific">Ligilactobacillus ruminis</name>
    <dbReference type="NCBI Taxonomy" id="1623"/>
    <lineage>
        <taxon>Bacteria</taxon>
        <taxon>Bacillati</taxon>
        <taxon>Bacillota</taxon>
        <taxon>Bacilli</taxon>
        <taxon>Lactobacillales</taxon>
        <taxon>Lactobacillaceae</taxon>
        <taxon>Ligilactobacillus</taxon>
    </lineage>
</organism>
<evidence type="ECO:0000313" key="11">
    <source>
        <dbReference type="EMBL" id="SEM71107.1"/>
    </source>
</evidence>
<dbReference type="InterPro" id="IPR038709">
    <property type="entry name" value="RpoN_core-bd_sf"/>
</dbReference>
<dbReference type="PRINTS" id="PR00045">
    <property type="entry name" value="SIGMA54FCT"/>
</dbReference>
<dbReference type="Pfam" id="PF04963">
    <property type="entry name" value="Sigma54_CBD"/>
    <property type="match status" value="1"/>
</dbReference>
<keyword evidence="4" id="KW-0548">Nucleotidyltransferase</keyword>
<comment type="caution">
    <text evidence="11">The sequence shown here is derived from an EMBL/GenBank/DDBJ whole genome shotgun (WGS) entry which is preliminary data.</text>
</comment>
<evidence type="ECO:0000256" key="1">
    <source>
        <dbReference type="ARBA" id="ARBA00008798"/>
    </source>
</evidence>
<keyword evidence="3" id="KW-0808">Transferase</keyword>
<dbReference type="PROSITE" id="PS50044">
    <property type="entry name" value="SIGMA54_3"/>
    <property type="match status" value="1"/>
</dbReference>
<reference evidence="11 12" key="1">
    <citation type="submission" date="2016-10" db="EMBL/GenBank/DDBJ databases">
        <authorList>
            <person name="Varghese N."/>
            <person name="Submissions S."/>
        </authorList>
    </citation>
    <scope>NUCLEOTIDE SEQUENCE [LARGE SCALE GENOMIC DNA]</scope>
    <source>
        <strain evidence="11 12">WC1T17</strain>
    </source>
</reference>
<dbReference type="PANTHER" id="PTHR32248:SF4">
    <property type="entry name" value="RNA POLYMERASE SIGMA-54 FACTOR"/>
    <property type="match status" value="1"/>
</dbReference>
<keyword evidence="5" id="KW-0805">Transcription regulation</keyword>
<evidence type="ECO:0000259" key="10">
    <source>
        <dbReference type="Pfam" id="PF04963"/>
    </source>
</evidence>
<evidence type="ECO:0000256" key="6">
    <source>
        <dbReference type="ARBA" id="ARBA00023082"/>
    </source>
</evidence>
<dbReference type="PIRSF" id="PIRSF000774">
    <property type="entry name" value="RpoN"/>
    <property type="match status" value="1"/>
</dbReference>
<dbReference type="Gene3D" id="1.10.10.60">
    <property type="entry name" value="Homeodomain-like"/>
    <property type="match status" value="1"/>
</dbReference>
<dbReference type="PROSITE" id="PS00718">
    <property type="entry name" value="SIGMA54_2"/>
    <property type="match status" value="1"/>
</dbReference>
<dbReference type="PANTHER" id="PTHR32248">
    <property type="entry name" value="RNA POLYMERASE SIGMA-54 FACTOR"/>
    <property type="match status" value="1"/>
</dbReference>
<evidence type="ECO:0000256" key="3">
    <source>
        <dbReference type="ARBA" id="ARBA00022679"/>
    </source>
</evidence>
<keyword evidence="2" id="KW-0240">DNA-directed RNA polymerase</keyword>
<dbReference type="Pfam" id="PF04552">
    <property type="entry name" value="Sigma54_DBD"/>
    <property type="match status" value="1"/>
</dbReference>